<dbReference type="Proteomes" id="UP000299102">
    <property type="component" value="Unassembled WGS sequence"/>
</dbReference>
<evidence type="ECO:0000313" key="1">
    <source>
        <dbReference type="EMBL" id="GBP61988.1"/>
    </source>
</evidence>
<comment type="caution">
    <text evidence="1">The sequence shown here is derived from an EMBL/GenBank/DDBJ whole genome shotgun (WGS) entry which is preliminary data.</text>
</comment>
<protein>
    <submittedName>
        <fullName evidence="1">Uncharacterized protein</fullName>
    </submittedName>
</protein>
<sequence length="109" mass="12093">MFMKNFLSVYTKSPDAVAYGILHRRGDNRPSLEAETLDRPASVYFSRHAPGNSRSALMHRDVIRFETASGAGFRFGVTRRASGGLAGHPLTQLRAYIYLDGIGKFISQD</sequence>
<gene>
    <name evidence="1" type="ORF">EVAR_40996_1</name>
</gene>
<accession>A0A4C1XEY2</accession>
<keyword evidence="2" id="KW-1185">Reference proteome</keyword>
<evidence type="ECO:0000313" key="2">
    <source>
        <dbReference type="Proteomes" id="UP000299102"/>
    </source>
</evidence>
<name>A0A4C1XEY2_EUMVA</name>
<organism evidence="1 2">
    <name type="scientific">Eumeta variegata</name>
    <name type="common">Bagworm moth</name>
    <name type="synonym">Eumeta japonica</name>
    <dbReference type="NCBI Taxonomy" id="151549"/>
    <lineage>
        <taxon>Eukaryota</taxon>
        <taxon>Metazoa</taxon>
        <taxon>Ecdysozoa</taxon>
        <taxon>Arthropoda</taxon>
        <taxon>Hexapoda</taxon>
        <taxon>Insecta</taxon>
        <taxon>Pterygota</taxon>
        <taxon>Neoptera</taxon>
        <taxon>Endopterygota</taxon>
        <taxon>Lepidoptera</taxon>
        <taxon>Glossata</taxon>
        <taxon>Ditrysia</taxon>
        <taxon>Tineoidea</taxon>
        <taxon>Psychidae</taxon>
        <taxon>Oiketicinae</taxon>
        <taxon>Eumeta</taxon>
    </lineage>
</organism>
<dbReference type="EMBL" id="BGZK01000828">
    <property type="protein sequence ID" value="GBP61988.1"/>
    <property type="molecule type" value="Genomic_DNA"/>
</dbReference>
<dbReference type="AlphaFoldDB" id="A0A4C1XEY2"/>
<reference evidence="1 2" key="1">
    <citation type="journal article" date="2019" name="Commun. Biol.">
        <title>The bagworm genome reveals a unique fibroin gene that provides high tensile strength.</title>
        <authorList>
            <person name="Kono N."/>
            <person name="Nakamura H."/>
            <person name="Ohtoshi R."/>
            <person name="Tomita M."/>
            <person name="Numata K."/>
            <person name="Arakawa K."/>
        </authorList>
    </citation>
    <scope>NUCLEOTIDE SEQUENCE [LARGE SCALE GENOMIC DNA]</scope>
</reference>
<proteinExistence type="predicted"/>